<dbReference type="InterPro" id="IPR027417">
    <property type="entry name" value="P-loop_NTPase"/>
</dbReference>
<evidence type="ECO:0000256" key="12">
    <source>
        <dbReference type="ARBA" id="ARBA00049244"/>
    </source>
</evidence>
<feature type="compositionally biased region" description="Low complexity" evidence="14">
    <location>
        <begin position="732"/>
        <end position="746"/>
    </location>
</feature>
<feature type="compositionally biased region" description="Pro residues" evidence="14">
    <location>
        <begin position="906"/>
        <end position="915"/>
    </location>
</feature>
<evidence type="ECO:0000313" key="17">
    <source>
        <dbReference type="Proteomes" id="UP000295411"/>
    </source>
</evidence>
<dbReference type="GO" id="GO:0003887">
    <property type="term" value="F:DNA-directed DNA polymerase activity"/>
    <property type="evidence" value="ECO:0007669"/>
    <property type="project" value="UniProtKB-KW"/>
</dbReference>
<keyword evidence="10" id="KW-0239">DNA-directed DNA polymerase</keyword>
<feature type="compositionally biased region" description="Pro residues" evidence="14">
    <location>
        <begin position="844"/>
        <end position="854"/>
    </location>
</feature>
<dbReference type="CDD" id="cd18137">
    <property type="entry name" value="HLD_clamp_pol_III_gamma_tau"/>
    <property type="match status" value="1"/>
</dbReference>
<dbReference type="InterPro" id="IPR045085">
    <property type="entry name" value="HLD_clamp_pol_III_gamma_tau"/>
</dbReference>
<feature type="compositionally biased region" description="Low complexity" evidence="14">
    <location>
        <begin position="513"/>
        <end position="524"/>
    </location>
</feature>
<comment type="caution">
    <text evidence="16">The sequence shown here is derived from an EMBL/GenBank/DDBJ whole genome shotgun (WGS) entry which is preliminary data.</text>
</comment>
<feature type="compositionally biased region" description="Low complexity" evidence="14">
    <location>
        <begin position="473"/>
        <end position="498"/>
    </location>
</feature>
<evidence type="ECO:0000259" key="15">
    <source>
        <dbReference type="SMART" id="SM00382"/>
    </source>
</evidence>
<dbReference type="Proteomes" id="UP000295411">
    <property type="component" value="Unassembled WGS sequence"/>
</dbReference>
<keyword evidence="17" id="KW-1185">Reference proteome</keyword>
<keyword evidence="7" id="KW-0547">Nucleotide-binding</keyword>
<dbReference type="Gene3D" id="1.10.8.60">
    <property type="match status" value="1"/>
</dbReference>
<dbReference type="NCBIfam" id="NF005846">
    <property type="entry name" value="PRK07764.1-6"/>
    <property type="match status" value="1"/>
</dbReference>
<dbReference type="GO" id="GO:0006261">
    <property type="term" value="P:DNA-templated DNA replication"/>
    <property type="evidence" value="ECO:0007669"/>
    <property type="project" value="TreeGrafter"/>
</dbReference>
<keyword evidence="4" id="KW-0548">Nucleotidyltransferase</keyword>
<keyword evidence="8" id="KW-0862">Zinc</keyword>
<dbReference type="CDD" id="cd00009">
    <property type="entry name" value="AAA"/>
    <property type="match status" value="1"/>
</dbReference>
<evidence type="ECO:0000256" key="2">
    <source>
        <dbReference type="ARBA" id="ARBA00012417"/>
    </source>
</evidence>
<evidence type="ECO:0000256" key="5">
    <source>
        <dbReference type="ARBA" id="ARBA00022705"/>
    </source>
</evidence>
<dbReference type="GO" id="GO:0003677">
    <property type="term" value="F:DNA binding"/>
    <property type="evidence" value="ECO:0007669"/>
    <property type="project" value="InterPro"/>
</dbReference>
<dbReference type="SUPFAM" id="SSF48019">
    <property type="entry name" value="post-AAA+ oligomerization domain-like"/>
    <property type="match status" value="1"/>
</dbReference>
<name>A0A4R5TUR4_9MICC</name>
<dbReference type="NCBIfam" id="TIGR02397">
    <property type="entry name" value="dnaX_nterm"/>
    <property type="match status" value="1"/>
</dbReference>
<dbReference type="Pfam" id="PF13177">
    <property type="entry name" value="DNA_pol3_delta2"/>
    <property type="match status" value="1"/>
</dbReference>
<dbReference type="InterPro" id="IPR050238">
    <property type="entry name" value="DNA_Rep/Repair_Clamp_Loader"/>
</dbReference>
<dbReference type="FunFam" id="1.20.272.10:FF:000003">
    <property type="entry name" value="DNA polymerase III subunit gamma/tau"/>
    <property type="match status" value="1"/>
</dbReference>
<evidence type="ECO:0000256" key="4">
    <source>
        <dbReference type="ARBA" id="ARBA00022695"/>
    </source>
</evidence>
<protein>
    <recommendedName>
        <fullName evidence="13">DNA polymerase III subunit gamma/tau</fullName>
        <ecNumber evidence="2">2.7.7.7</ecNumber>
    </recommendedName>
</protein>
<dbReference type="GO" id="GO:0046872">
    <property type="term" value="F:metal ion binding"/>
    <property type="evidence" value="ECO:0007669"/>
    <property type="project" value="UniProtKB-KW"/>
</dbReference>
<dbReference type="GO" id="GO:0005524">
    <property type="term" value="F:ATP binding"/>
    <property type="evidence" value="ECO:0007669"/>
    <property type="project" value="UniProtKB-KW"/>
</dbReference>
<keyword evidence="5" id="KW-0235">DNA replication</keyword>
<evidence type="ECO:0000256" key="11">
    <source>
        <dbReference type="ARBA" id="ARBA00037724"/>
    </source>
</evidence>
<evidence type="ECO:0000256" key="3">
    <source>
        <dbReference type="ARBA" id="ARBA00022679"/>
    </source>
</evidence>
<evidence type="ECO:0000256" key="9">
    <source>
        <dbReference type="ARBA" id="ARBA00022840"/>
    </source>
</evidence>
<keyword evidence="9" id="KW-0067">ATP-binding</keyword>
<feature type="compositionally biased region" description="Low complexity" evidence="14">
    <location>
        <begin position="776"/>
        <end position="793"/>
    </location>
</feature>
<dbReference type="Pfam" id="PF22608">
    <property type="entry name" value="DNAX_ATPase_lid"/>
    <property type="match status" value="1"/>
</dbReference>
<comment type="function">
    <text evidence="11">DNA polymerase III is a complex, multichain enzyme responsible for most of the replicative synthesis in bacteria. This DNA polymerase also exhibits 3' to 5' exonuclease activity.</text>
</comment>
<feature type="compositionally biased region" description="Low complexity" evidence="14">
    <location>
        <begin position="1046"/>
        <end position="1085"/>
    </location>
</feature>
<dbReference type="InterPro" id="IPR008921">
    <property type="entry name" value="DNA_pol3_clamp-load_cplx_C"/>
</dbReference>
<dbReference type="Gene3D" id="3.40.50.300">
    <property type="entry name" value="P-loop containing nucleotide triphosphate hydrolases"/>
    <property type="match status" value="1"/>
</dbReference>
<dbReference type="FunFam" id="3.40.50.300:FF:000014">
    <property type="entry name" value="DNA polymerase III subunit gamma/tau"/>
    <property type="match status" value="1"/>
</dbReference>
<dbReference type="AlphaFoldDB" id="A0A4R5TUR4"/>
<feature type="compositionally biased region" description="Low complexity" evidence="14">
    <location>
        <begin position="597"/>
        <end position="615"/>
    </location>
</feature>
<dbReference type="EC" id="2.7.7.7" evidence="2"/>
<evidence type="ECO:0000256" key="1">
    <source>
        <dbReference type="ARBA" id="ARBA00006360"/>
    </source>
</evidence>
<feature type="compositionally biased region" description="Low complexity" evidence="14">
    <location>
        <begin position="421"/>
        <end position="447"/>
    </location>
</feature>
<keyword evidence="3" id="KW-0808">Transferase</keyword>
<evidence type="ECO:0000313" key="16">
    <source>
        <dbReference type="EMBL" id="TDK24792.1"/>
    </source>
</evidence>
<accession>A0A4R5TUR4</accession>
<feature type="domain" description="AAA+ ATPase" evidence="15">
    <location>
        <begin position="36"/>
        <end position="201"/>
    </location>
</feature>
<feature type="compositionally biased region" description="Low complexity" evidence="14">
    <location>
        <begin position="547"/>
        <end position="568"/>
    </location>
</feature>
<evidence type="ECO:0000256" key="10">
    <source>
        <dbReference type="ARBA" id="ARBA00022932"/>
    </source>
</evidence>
<evidence type="ECO:0000256" key="7">
    <source>
        <dbReference type="ARBA" id="ARBA00022741"/>
    </source>
</evidence>
<organism evidence="16 17">
    <name type="scientific">Arthrobacter crusticola</name>
    <dbReference type="NCBI Taxonomy" id="2547960"/>
    <lineage>
        <taxon>Bacteria</taxon>
        <taxon>Bacillati</taxon>
        <taxon>Actinomycetota</taxon>
        <taxon>Actinomycetes</taxon>
        <taxon>Micrococcales</taxon>
        <taxon>Micrococcaceae</taxon>
        <taxon>Arthrobacter</taxon>
    </lineage>
</organism>
<dbReference type="SUPFAM" id="SSF52540">
    <property type="entry name" value="P-loop containing nucleoside triphosphate hydrolases"/>
    <property type="match status" value="1"/>
</dbReference>
<comment type="catalytic activity">
    <reaction evidence="12">
        <text>DNA(n) + a 2'-deoxyribonucleoside 5'-triphosphate = DNA(n+1) + diphosphate</text>
        <dbReference type="Rhea" id="RHEA:22508"/>
        <dbReference type="Rhea" id="RHEA-COMP:17339"/>
        <dbReference type="Rhea" id="RHEA-COMP:17340"/>
        <dbReference type="ChEBI" id="CHEBI:33019"/>
        <dbReference type="ChEBI" id="CHEBI:61560"/>
        <dbReference type="ChEBI" id="CHEBI:173112"/>
        <dbReference type="EC" id="2.7.7.7"/>
    </reaction>
</comment>
<dbReference type="InterPro" id="IPR012763">
    <property type="entry name" value="DNA_pol_III_sug/sutau_N"/>
</dbReference>
<dbReference type="GO" id="GO:0009360">
    <property type="term" value="C:DNA polymerase III complex"/>
    <property type="evidence" value="ECO:0007669"/>
    <property type="project" value="InterPro"/>
</dbReference>
<dbReference type="Pfam" id="PF12169">
    <property type="entry name" value="DNA_pol3_gamma3"/>
    <property type="match status" value="1"/>
</dbReference>
<dbReference type="Gene3D" id="1.20.272.10">
    <property type="match status" value="1"/>
</dbReference>
<dbReference type="PANTHER" id="PTHR11669">
    <property type="entry name" value="REPLICATION FACTOR C / DNA POLYMERASE III GAMMA-TAU SUBUNIT"/>
    <property type="match status" value="1"/>
</dbReference>
<feature type="compositionally biased region" description="Polar residues" evidence="14">
    <location>
        <begin position="449"/>
        <end position="472"/>
    </location>
</feature>
<dbReference type="OrthoDB" id="9810148at2"/>
<dbReference type="InterPro" id="IPR003593">
    <property type="entry name" value="AAA+_ATPase"/>
</dbReference>
<keyword evidence="6" id="KW-0479">Metal-binding</keyword>
<feature type="compositionally biased region" description="Low complexity" evidence="14">
    <location>
        <begin position="819"/>
        <end position="843"/>
    </location>
</feature>
<feature type="region of interest" description="Disordered" evidence="14">
    <location>
        <begin position="392"/>
        <end position="620"/>
    </location>
</feature>
<dbReference type="PANTHER" id="PTHR11669:SF0">
    <property type="entry name" value="PROTEIN STICHEL-LIKE 2"/>
    <property type="match status" value="1"/>
</dbReference>
<feature type="compositionally biased region" description="Acidic residues" evidence="14">
    <location>
        <begin position="1010"/>
        <end position="1026"/>
    </location>
</feature>
<comment type="similarity">
    <text evidence="1">Belongs to the DnaX/STICHEL family.</text>
</comment>
<evidence type="ECO:0000256" key="14">
    <source>
        <dbReference type="SAM" id="MobiDB-lite"/>
    </source>
</evidence>
<sequence>MSTALYRRYRPETFADVIGQEHVTDPLMAAIEKGRVNHAYLFSGPRGCGKTTSARILARCLNCAQGPTPTPCGVCDSCVELARNGSGSLDVIEIDAASHGGVDDARDLRERATFAPVRDRYKIFIIDEAHMVTSAGFNALLKIVEEPPEHILFIFATTEPDKVIGTIRSRTHHYPFRLVPQEPLMAYLELLCRQENVPVAPGVLSLVVRAGGGSVRDSLSVLDQLMAGAGESGVDYELAVSLLGYTHATLLDDVVDAVAAGDAATVFTAVDRVIQTGHDPRRFVEDLLERFRDLIVINAVPEGAASVLRGIPEDQLHRMRTQANQLGAGELSRAADITNTALTEMTGATSPRLHLELLCARILLPAADESVRGTLARVDRIERRLAYAGTDPAPATAAQPVRAAGQGSGRPAVPAADGMQGAAPVPAGSPSVPTGGTTRPTAGAPHASETATPGTPASGRTTAGESPSASRNADTAAAATPTPDATSPAATGGAAAPGGPAPEPRRGQDDDAASVTTPPGAVPAAPAPAPAPASADWGNSWGSEPHAQAAPAAAASAAAAPSADRANAGSTLADRSAGDPAAHSPAPTVEPGTGTSPGAPERPAQGAPAEAPAAPGGSGQIEMVRRAWPEIMDELAKIKRITWLNVNVDAKPRSMEGNKLILAFTTPGNAIAFQRGPHMDNVRQAIQKVLGLDCMIEAILDGPGRGESDPKVPASRPTPAKGAPDPQPNPGSNPGVGSPSAAAPLPHRSGAPVASPTGPAAAPNRPEAQPPAQSRAQGAPMGNAPGPAALSPAPAVPSPPEGSPRTQQPPERMSSVGNSAGPASGAAGPGPRRSDSAAPGSRTPGPPAPGPRMPDSPTQGSPKQGPPAPESPAPGSAAPDSRMPDSPAHGSRMPDSRMPGSRMPDSPTPGSPAPSSPAHGSPRTGDMTSRETGPSVGTPAVPTGDRVGSTGSRTVPSPSQGGSGLGPGAAPGAGPRGNQASGPSAPQPARDDSRPSSSSPEPPPSWQNPDPDDDSWALIEPPEDAYDPGPGHYGAPDAPASPSPSPSQESAAARRAPAGPQAQVVPQVHAQVQVPPQAQGHQGPPSATTATSFAGSDHGLPQAPSQASARPHAPAQPQTPAQPQSPAAAAGASQNAPTPATETSSKPISRYQRLLDEAARKRAEEAAAESGTVDLRYVEDVPSADDETIEETGLVGRSAIERILNGRLVEERRIDAQ</sequence>
<feature type="region of interest" description="Disordered" evidence="14">
    <location>
        <begin position="701"/>
        <end position="1152"/>
    </location>
</feature>
<dbReference type="RefSeq" id="WP_133404457.1">
    <property type="nucleotide sequence ID" value="NZ_SMTK01000004.1"/>
</dbReference>
<feature type="compositionally biased region" description="Low complexity" evidence="14">
    <location>
        <begin position="392"/>
        <end position="404"/>
    </location>
</feature>
<evidence type="ECO:0000256" key="8">
    <source>
        <dbReference type="ARBA" id="ARBA00022833"/>
    </source>
</evidence>
<dbReference type="EMBL" id="SMTK01000004">
    <property type="protein sequence ID" value="TDK24792.1"/>
    <property type="molecule type" value="Genomic_DNA"/>
</dbReference>
<proteinExistence type="inferred from homology"/>
<feature type="compositionally biased region" description="Low complexity" evidence="14">
    <location>
        <begin position="1109"/>
        <end position="1140"/>
    </location>
</feature>
<evidence type="ECO:0000256" key="6">
    <source>
        <dbReference type="ARBA" id="ARBA00022723"/>
    </source>
</evidence>
<dbReference type="InterPro" id="IPR022754">
    <property type="entry name" value="DNA_pol_III_gamma-3"/>
</dbReference>
<gene>
    <name evidence="16" type="ORF">E2F48_13390</name>
</gene>
<feature type="compositionally biased region" description="Gly residues" evidence="14">
    <location>
        <begin position="961"/>
        <end position="975"/>
    </location>
</feature>
<reference evidence="16 17" key="1">
    <citation type="submission" date="2019-03" db="EMBL/GenBank/DDBJ databases">
        <title>Arthrobacter sp. nov., an bacterium isolated from biocrust in Mu Us Desert.</title>
        <authorList>
            <person name="Lixiong L."/>
        </authorList>
    </citation>
    <scope>NUCLEOTIDE SEQUENCE [LARGE SCALE GENOMIC DNA]</scope>
    <source>
        <strain evidence="16 17">SLN-3</strain>
    </source>
</reference>
<dbReference type="SMART" id="SM00382">
    <property type="entry name" value="AAA"/>
    <property type="match status" value="1"/>
</dbReference>
<evidence type="ECO:0000256" key="13">
    <source>
        <dbReference type="ARBA" id="ARBA00074577"/>
    </source>
</evidence>